<dbReference type="RefSeq" id="WP_258386933.1">
    <property type="nucleotide sequence ID" value="NZ_CP091430.1"/>
</dbReference>
<reference evidence="7" key="1">
    <citation type="submission" date="2022-01" db="EMBL/GenBank/DDBJ databases">
        <title>Paenibacillus spongiae sp. nov., isolated from marine sponge.</title>
        <authorList>
            <person name="Li Z."/>
            <person name="Zhang M."/>
        </authorList>
    </citation>
    <scope>NUCLEOTIDE SEQUENCE</scope>
    <source>
        <strain evidence="7">PHS-Z3</strain>
    </source>
</reference>
<evidence type="ECO:0000313" key="8">
    <source>
        <dbReference type="Proteomes" id="UP001057877"/>
    </source>
</evidence>
<evidence type="ECO:0000256" key="1">
    <source>
        <dbReference type="ARBA" id="ARBA00004651"/>
    </source>
</evidence>
<feature type="transmembrane region" description="Helical" evidence="6">
    <location>
        <begin position="96"/>
        <end position="115"/>
    </location>
</feature>
<evidence type="ECO:0000256" key="5">
    <source>
        <dbReference type="ARBA" id="ARBA00023136"/>
    </source>
</evidence>
<dbReference type="PANTHER" id="PTHR33545">
    <property type="entry name" value="UPF0750 MEMBRANE PROTEIN YITT-RELATED"/>
    <property type="match status" value="1"/>
</dbReference>
<dbReference type="InterPro" id="IPR003740">
    <property type="entry name" value="YitT"/>
</dbReference>
<keyword evidence="4 6" id="KW-1133">Transmembrane helix</keyword>
<comment type="subcellular location">
    <subcellularLocation>
        <location evidence="1">Cell membrane</location>
        <topology evidence="1">Multi-pass membrane protein</topology>
    </subcellularLocation>
</comment>
<name>A0ABY5SED3_9BACL</name>
<evidence type="ECO:0000256" key="2">
    <source>
        <dbReference type="ARBA" id="ARBA00022475"/>
    </source>
</evidence>
<proteinExistence type="predicted"/>
<keyword evidence="2" id="KW-1003">Cell membrane</keyword>
<feature type="transmembrane region" description="Helical" evidence="6">
    <location>
        <begin position="187"/>
        <end position="205"/>
    </location>
</feature>
<evidence type="ECO:0000313" key="7">
    <source>
        <dbReference type="EMBL" id="UVI30870.1"/>
    </source>
</evidence>
<organism evidence="7 8">
    <name type="scientific">Paenibacillus spongiae</name>
    <dbReference type="NCBI Taxonomy" id="2909671"/>
    <lineage>
        <taxon>Bacteria</taxon>
        <taxon>Bacillati</taxon>
        <taxon>Bacillota</taxon>
        <taxon>Bacilli</taxon>
        <taxon>Bacillales</taxon>
        <taxon>Paenibacillaceae</taxon>
        <taxon>Paenibacillus</taxon>
    </lineage>
</organism>
<keyword evidence="3 6" id="KW-0812">Transmembrane</keyword>
<feature type="transmembrane region" description="Helical" evidence="6">
    <location>
        <begin position="66"/>
        <end position="84"/>
    </location>
</feature>
<evidence type="ECO:0000256" key="6">
    <source>
        <dbReference type="SAM" id="Phobius"/>
    </source>
</evidence>
<protein>
    <submittedName>
        <fullName evidence="7">YitT family protein</fullName>
    </submittedName>
</protein>
<keyword evidence="8" id="KW-1185">Reference proteome</keyword>
<dbReference type="EMBL" id="CP091430">
    <property type="protein sequence ID" value="UVI30870.1"/>
    <property type="molecule type" value="Genomic_DNA"/>
</dbReference>
<sequence>MRKSYVTYPERIDQAREGFRKKPSVDLLFVVAGALLASVSIELFLAPNQLVVSGMTGVSMVLAYGLEIRLGILLLLLNVPFLYIGSRKLQKKRLLIGFYGLLVFGVASVLLHPVPGLTENLMPAAVLGGAVLGIGIGLVVRCGGFLDAAERMGTAWLGRRYALLLSIAANLAVLFAAWSLFGYEQLLHSAVATAVVIIAANRFLYGSSALERVIRIESGRLGEVADAIAAATGRVAVHLPARQGREATLYLEVSRLEETAIREAAMEADPEASINVTRGGSGRVPR</sequence>
<gene>
    <name evidence="7" type="ORF">L1F29_03055</name>
</gene>
<dbReference type="Proteomes" id="UP001057877">
    <property type="component" value="Chromosome"/>
</dbReference>
<dbReference type="InterPro" id="IPR051461">
    <property type="entry name" value="UPF0750_membrane"/>
</dbReference>
<feature type="transmembrane region" description="Helical" evidence="6">
    <location>
        <begin position="25"/>
        <end position="46"/>
    </location>
</feature>
<accession>A0ABY5SED3</accession>
<dbReference type="PANTHER" id="PTHR33545:SF3">
    <property type="entry name" value="UPF0750 MEMBRANE PROTEIN YQFU"/>
    <property type="match status" value="1"/>
</dbReference>
<evidence type="ECO:0000256" key="3">
    <source>
        <dbReference type="ARBA" id="ARBA00022692"/>
    </source>
</evidence>
<evidence type="ECO:0000256" key="4">
    <source>
        <dbReference type="ARBA" id="ARBA00022989"/>
    </source>
</evidence>
<dbReference type="Pfam" id="PF02588">
    <property type="entry name" value="YitT_membrane"/>
    <property type="match status" value="1"/>
</dbReference>
<keyword evidence="5 6" id="KW-0472">Membrane</keyword>
<feature type="transmembrane region" description="Helical" evidence="6">
    <location>
        <begin position="161"/>
        <end position="181"/>
    </location>
</feature>
<feature type="transmembrane region" description="Helical" evidence="6">
    <location>
        <begin position="121"/>
        <end position="140"/>
    </location>
</feature>